<gene>
    <name evidence="4" type="ORF">OFUS_LOCUS18808</name>
</gene>
<reference evidence="4" key="1">
    <citation type="submission" date="2022-03" db="EMBL/GenBank/DDBJ databases">
        <authorList>
            <person name="Martin C."/>
        </authorList>
    </citation>
    <scope>NUCLEOTIDE SEQUENCE</scope>
</reference>
<dbReference type="Pfam" id="PF10294">
    <property type="entry name" value="Methyltransf_16"/>
    <property type="match status" value="2"/>
</dbReference>
<evidence type="ECO:0000256" key="2">
    <source>
        <dbReference type="ARBA" id="ARBA00022679"/>
    </source>
</evidence>
<keyword evidence="5" id="KW-1185">Reference proteome</keyword>
<dbReference type="GO" id="GO:0016740">
    <property type="term" value="F:transferase activity"/>
    <property type="evidence" value="ECO:0007669"/>
    <property type="project" value="UniProtKB-KW"/>
</dbReference>
<dbReference type="PANTHER" id="PTHR14614">
    <property type="entry name" value="HEPATOCELLULAR CARCINOMA-ASSOCIATED ANTIGEN"/>
    <property type="match status" value="1"/>
</dbReference>
<evidence type="ECO:0000313" key="4">
    <source>
        <dbReference type="EMBL" id="CAH1794036.1"/>
    </source>
</evidence>
<evidence type="ECO:0000256" key="1">
    <source>
        <dbReference type="ARBA" id="ARBA00005511"/>
    </source>
</evidence>
<dbReference type="InterPro" id="IPR029063">
    <property type="entry name" value="SAM-dependent_MTases_sf"/>
</dbReference>
<dbReference type="Proteomes" id="UP000749559">
    <property type="component" value="Unassembled WGS sequence"/>
</dbReference>
<dbReference type="OrthoDB" id="194386at2759"/>
<evidence type="ECO:0000259" key="3">
    <source>
        <dbReference type="Pfam" id="PF14904"/>
    </source>
</evidence>
<evidence type="ECO:0000313" key="5">
    <source>
        <dbReference type="Proteomes" id="UP000749559"/>
    </source>
</evidence>
<dbReference type="SUPFAM" id="SSF53335">
    <property type="entry name" value="S-adenosyl-L-methionine-dependent methyltransferases"/>
    <property type="match status" value="1"/>
</dbReference>
<dbReference type="EMBL" id="CAIIXF020000009">
    <property type="protein sequence ID" value="CAH1794036.1"/>
    <property type="molecule type" value="Genomic_DNA"/>
</dbReference>
<dbReference type="GO" id="GO:0032991">
    <property type="term" value="C:protein-containing complex"/>
    <property type="evidence" value="ECO:0007669"/>
    <property type="project" value="TreeGrafter"/>
</dbReference>
<accession>A0A8J1UQ00</accession>
<dbReference type="PANTHER" id="PTHR14614:SF130">
    <property type="entry name" value="PROTEIN-LYSINE N-METHYLTRANSFERASE EEF2KMT"/>
    <property type="match status" value="1"/>
</dbReference>
<name>A0A8J1UQ00_OWEFU</name>
<dbReference type="Gene3D" id="3.40.50.150">
    <property type="entry name" value="Vaccinia Virus protein VP39"/>
    <property type="match status" value="1"/>
</dbReference>
<comment type="similarity">
    <text evidence="1">Belongs to the class I-like SAM-binding methyltransferase superfamily. EEF2KMT family.</text>
</comment>
<dbReference type="AlphaFoldDB" id="A0A8J1UQ00"/>
<dbReference type="Pfam" id="PF14904">
    <property type="entry name" value="FAM86"/>
    <property type="match status" value="1"/>
</dbReference>
<organism evidence="4 5">
    <name type="scientific">Owenia fusiformis</name>
    <name type="common">Polychaete worm</name>
    <dbReference type="NCBI Taxonomy" id="6347"/>
    <lineage>
        <taxon>Eukaryota</taxon>
        <taxon>Metazoa</taxon>
        <taxon>Spiralia</taxon>
        <taxon>Lophotrochozoa</taxon>
        <taxon>Annelida</taxon>
        <taxon>Polychaeta</taxon>
        <taxon>Sedentaria</taxon>
        <taxon>Canalipalpata</taxon>
        <taxon>Sabellida</taxon>
        <taxon>Oweniida</taxon>
        <taxon>Oweniidae</taxon>
        <taxon>Owenia</taxon>
    </lineage>
</organism>
<dbReference type="InterPro" id="IPR029426">
    <property type="entry name" value="FAM86_N"/>
</dbReference>
<keyword evidence="2" id="KW-0808">Transferase</keyword>
<dbReference type="InterPro" id="IPR019410">
    <property type="entry name" value="Methyltransf_16"/>
</dbReference>
<proteinExistence type="inferred from homology"/>
<comment type="caution">
    <text evidence="4">The sequence shown here is derived from an EMBL/GenBank/DDBJ whole genome shotgun (WGS) entry which is preliminary data.</text>
</comment>
<protein>
    <recommendedName>
        <fullName evidence="3">FAM86 N-terminal domain-containing protein</fullName>
    </recommendedName>
</protein>
<feature type="domain" description="FAM86 N-terminal" evidence="3">
    <location>
        <begin position="28"/>
        <end position="104"/>
    </location>
</feature>
<sequence length="362" mass="40644">MQESQNKTKTMPSDFGDADVSTFAHVASQYRAMVMTSKISWKNLFCILQTETNQEKLIHSTIGNAHTTKYPPSRTYRWAFLKYIISKLEEEGIEVCDAIYEASATLINEVDNGDSCYKTYTLKSGTLVTIRETVQTISKGTTGLSTWPAAQYLAEWALENPEVFSKRRVLELGSGLGLTGLSIYKTCQPSSFTFSDCHSAVIASLKSNILTNLEDMPKVDEKLSTNEDISHRLTKCGTCEIVHDLLKSNKQVSVMDLDWGDTDSWVLEHMNPDIIIAADVVYDVSIVPNLVNVIKKLLLNKHSTHHPEAYIASTVRNEDTRNAFLECLESADLKFEKIAGPQEEVFFYDRSVAIELLHIRPV</sequence>